<dbReference type="GO" id="GO:0016757">
    <property type="term" value="F:glycosyltransferase activity"/>
    <property type="evidence" value="ECO:0007669"/>
    <property type="project" value="UniProtKB-KW"/>
</dbReference>
<dbReference type="InterPro" id="IPR028098">
    <property type="entry name" value="Glyco_trans_4-like_N"/>
</dbReference>
<evidence type="ECO:0000256" key="2">
    <source>
        <dbReference type="ARBA" id="ARBA00022679"/>
    </source>
</evidence>
<reference evidence="5 6" key="1">
    <citation type="submission" date="2016-06" db="EMBL/GenBank/DDBJ databases">
        <authorList>
            <person name="Kjaerup R.B."/>
            <person name="Dalgaard T.S."/>
            <person name="Juul-Madsen H.R."/>
        </authorList>
    </citation>
    <scope>NUCLEOTIDE SEQUENCE [LARGE SCALE GENOMIC DNA]</scope>
    <source>
        <strain evidence="5 6">DSM 45626</strain>
    </source>
</reference>
<accession>A0A1C4XWZ6</accession>
<feature type="region of interest" description="Disordered" evidence="3">
    <location>
        <begin position="1"/>
        <end position="22"/>
    </location>
</feature>
<protein>
    <submittedName>
        <fullName evidence="5">Glycosyl transferases group 1</fullName>
    </submittedName>
</protein>
<dbReference type="Proteomes" id="UP000199375">
    <property type="component" value="Unassembled WGS sequence"/>
</dbReference>
<sequence length="365" mass="37083">MTAPAPAGGGVPAGGAAPAGTRPEVHVVLPGDIDDPATPSGGNHYDRRVCAGLADAGWRVHEHPVPGDWPTPAPAARAGLAARLAALPDGAVVLLDGLVASVTPQELEAQADRLRLVVLVHMPRDDAAEARALAAATAVVATSEWTRRRLLDRYGLPADRVHVAVPGVDPAPPVAGTAAGTALLCVAAVAPHKGHDVLLAALAAVADLPWRCACVGTLTRDPAHVRRLRRQADGSGLTGRVELLGPRTGPALAAAYAAADLLVLASRGETYGMVVTEALARGIPVLATDVGGVPEALGRTPDGVRPGLLVPPDDPAALAGALRAWLGDAGLRERLRRAARARRPALTGWSTTSTILAAVLKGAAT</sequence>
<dbReference type="CDD" id="cd03801">
    <property type="entry name" value="GT4_PimA-like"/>
    <property type="match status" value="1"/>
</dbReference>
<keyword evidence="1" id="KW-0328">Glycosyltransferase</keyword>
<evidence type="ECO:0000313" key="5">
    <source>
        <dbReference type="EMBL" id="SCF12962.1"/>
    </source>
</evidence>
<dbReference type="AlphaFoldDB" id="A0A1C4XWZ6"/>
<name>A0A1C4XWZ6_9ACTN</name>
<dbReference type="PANTHER" id="PTHR12526:SF510">
    <property type="entry name" value="D-INOSITOL 3-PHOSPHATE GLYCOSYLTRANSFERASE"/>
    <property type="match status" value="1"/>
</dbReference>
<evidence type="ECO:0000313" key="6">
    <source>
        <dbReference type="Proteomes" id="UP000199375"/>
    </source>
</evidence>
<feature type="domain" description="Glycosyltransferase subfamily 4-like N-terminal" evidence="4">
    <location>
        <begin position="118"/>
        <end position="170"/>
    </location>
</feature>
<dbReference type="SUPFAM" id="SSF53756">
    <property type="entry name" value="UDP-Glycosyltransferase/glycogen phosphorylase"/>
    <property type="match status" value="1"/>
</dbReference>
<gene>
    <name evidence="5" type="ORF">GA0070558_1318</name>
</gene>
<dbReference type="PANTHER" id="PTHR12526">
    <property type="entry name" value="GLYCOSYLTRANSFERASE"/>
    <property type="match status" value="1"/>
</dbReference>
<evidence type="ECO:0000256" key="3">
    <source>
        <dbReference type="SAM" id="MobiDB-lite"/>
    </source>
</evidence>
<dbReference type="Pfam" id="PF13439">
    <property type="entry name" value="Glyco_transf_4"/>
    <property type="match status" value="1"/>
</dbReference>
<evidence type="ECO:0000259" key="4">
    <source>
        <dbReference type="Pfam" id="PF13439"/>
    </source>
</evidence>
<keyword evidence="2 5" id="KW-0808">Transferase</keyword>
<proteinExistence type="predicted"/>
<dbReference type="EMBL" id="FMCW01000031">
    <property type="protein sequence ID" value="SCF12962.1"/>
    <property type="molecule type" value="Genomic_DNA"/>
</dbReference>
<organism evidence="5 6">
    <name type="scientific">Micromonospora haikouensis</name>
    <dbReference type="NCBI Taxonomy" id="686309"/>
    <lineage>
        <taxon>Bacteria</taxon>
        <taxon>Bacillati</taxon>
        <taxon>Actinomycetota</taxon>
        <taxon>Actinomycetes</taxon>
        <taxon>Micromonosporales</taxon>
        <taxon>Micromonosporaceae</taxon>
        <taxon>Micromonospora</taxon>
    </lineage>
</organism>
<dbReference type="Pfam" id="PF13692">
    <property type="entry name" value="Glyco_trans_1_4"/>
    <property type="match status" value="1"/>
</dbReference>
<dbReference type="Gene3D" id="3.40.50.2000">
    <property type="entry name" value="Glycogen Phosphorylase B"/>
    <property type="match status" value="2"/>
</dbReference>
<evidence type="ECO:0000256" key="1">
    <source>
        <dbReference type="ARBA" id="ARBA00022676"/>
    </source>
</evidence>